<dbReference type="GO" id="GO:0005737">
    <property type="term" value="C:cytoplasm"/>
    <property type="evidence" value="ECO:0007669"/>
    <property type="project" value="UniProtKB-SubCell"/>
</dbReference>
<dbReference type="PANTHER" id="PTHR20996:SF1">
    <property type="entry name" value="NUCLEAR ENVELOPE PHOSPHATASE-REGULATORY SUBUNIT 1"/>
    <property type="match status" value="1"/>
</dbReference>
<keyword evidence="13" id="KW-1185">Reference proteome</keyword>
<reference evidence="12" key="2">
    <citation type="submission" date="2015-06" db="UniProtKB">
        <authorList>
            <consortium name="EnsemblMetazoa"/>
        </authorList>
    </citation>
    <scope>IDENTIFICATION</scope>
</reference>
<evidence type="ECO:0000256" key="8">
    <source>
        <dbReference type="ARBA" id="ARBA00023136"/>
    </source>
</evidence>
<dbReference type="HOGENOM" id="CLU_138149_0_0_1"/>
<dbReference type="GO" id="GO:0006629">
    <property type="term" value="P:lipid metabolic process"/>
    <property type="evidence" value="ECO:0007669"/>
    <property type="project" value="UniProtKB-KW"/>
</dbReference>
<evidence type="ECO:0000256" key="3">
    <source>
        <dbReference type="ARBA" id="ARBA00010998"/>
    </source>
</evidence>
<evidence type="ECO:0000256" key="7">
    <source>
        <dbReference type="ARBA" id="ARBA00023098"/>
    </source>
</evidence>
<evidence type="ECO:0000256" key="2">
    <source>
        <dbReference type="ARBA" id="ARBA00004496"/>
    </source>
</evidence>
<feature type="transmembrane region" description="Helical" evidence="11">
    <location>
        <begin position="32"/>
        <end position="51"/>
    </location>
</feature>
<dbReference type="PANTHER" id="PTHR20996">
    <property type="entry name" value="NUCLEAR ENVELOPE PHOSPHATASE-REGULATORY SUBUNIT 1"/>
    <property type="match status" value="1"/>
</dbReference>
<comment type="similarity">
    <text evidence="3">Belongs to the CNEP1R1 family.</text>
</comment>
<evidence type="ECO:0000256" key="10">
    <source>
        <dbReference type="ARBA" id="ARBA00030458"/>
    </source>
</evidence>
<protein>
    <recommendedName>
        <fullName evidence="10">Transmembrane protein 188</fullName>
    </recommendedName>
</protein>
<dbReference type="GO" id="GO:0071595">
    <property type="term" value="C:Nem1-Spo7 phosphatase complex"/>
    <property type="evidence" value="ECO:0007669"/>
    <property type="project" value="InterPro"/>
</dbReference>
<keyword evidence="8 11" id="KW-0472">Membrane</keyword>
<dbReference type="AlphaFoldDB" id="T1L1Q4"/>
<keyword evidence="5 11" id="KW-0812">Transmembrane</keyword>
<organism evidence="12 13">
    <name type="scientific">Tetranychus urticae</name>
    <name type="common">Two-spotted spider mite</name>
    <dbReference type="NCBI Taxonomy" id="32264"/>
    <lineage>
        <taxon>Eukaryota</taxon>
        <taxon>Metazoa</taxon>
        <taxon>Ecdysozoa</taxon>
        <taxon>Arthropoda</taxon>
        <taxon>Chelicerata</taxon>
        <taxon>Arachnida</taxon>
        <taxon>Acari</taxon>
        <taxon>Acariformes</taxon>
        <taxon>Trombidiformes</taxon>
        <taxon>Prostigmata</taxon>
        <taxon>Eleutherengona</taxon>
        <taxon>Raphignathae</taxon>
        <taxon>Tetranychoidea</taxon>
        <taxon>Tetranychidae</taxon>
        <taxon>Tetranychus</taxon>
    </lineage>
</organism>
<feature type="transmembrane region" description="Helical" evidence="11">
    <location>
        <begin position="71"/>
        <end position="92"/>
    </location>
</feature>
<dbReference type="OMA" id="NHPFFAI"/>
<evidence type="ECO:0000313" key="12">
    <source>
        <dbReference type="EnsemblMetazoa" id="tetur32g00460.1"/>
    </source>
</evidence>
<keyword evidence="6 11" id="KW-1133">Transmembrane helix</keyword>
<evidence type="ECO:0000256" key="6">
    <source>
        <dbReference type="ARBA" id="ARBA00022989"/>
    </source>
</evidence>
<comment type="subcellular location">
    <subcellularLocation>
        <location evidence="2">Cytoplasm</location>
    </subcellularLocation>
    <subcellularLocation>
        <location evidence="1">Nucleus membrane</location>
        <topology evidence="1">Multi-pass membrane protein</topology>
    </subcellularLocation>
</comment>
<evidence type="ECO:0000256" key="4">
    <source>
        <dbReference type="ARBA" id="ARBA00022490"/>
    </source>
</evidence>
<dbReference type="Proteomes" id="UP000015104">
    <property type="component" value="Unassembled WGS sequence"/>
</dbReference>
<dbReference type="InterPro" id="IPR019168">
    <property type="entry name" value="NEP1-R1"/>
</dbReference>
<keyword evidence="4" id="KW-0963">Cytoplasm</keyword>
<dbReference type="GO" id="GO:0031965">
    <property type="term" value="C:nuclear membrane"/>
    <property type="evidence" value="ECO:0007669"/>
    <property type="project" value="UniProtKB-SubCell"/>
</dbReference>
<reference evidence="13" key="1">
    <citation type="submission" date="2011-08" db="EMBL/GenBank/DDBJ databases">
        <authorList>
            <person name="Rombauts S."/>
        </authorList>
    </citation>
    <scope>NUCLEOTIDE SEQUENCE</scope>
    <source>
        <strain evidence="13">London</strain>
    </source>
</reference>
<evidence type="ECO:0000313" key="13">
    <source>
        <dbReference type="Proteomes" id="UP000015104"/>
    </source>
</evidence>
<sequence length="127" mass="14785">MSMEQTACEDLKAFERRLQEMMNCMKLQTKRYRLVLAVITAFTAFGAFQWLTDPLTSRISLFQSLFNHPFFTINAFILILLFALTGIHKRVIAPQVIMSRVRQVLSDFNMTCDDNGRLILKPRPKPR</sequence>
<dbReference type="OrthoDB" id="5786980at2759"/>
<evidence type="ECO:0000256" key="11">
    <source>
        <dbReference type="SAM" id="Phobius"/>
    </source>
</evidence>
<keyword evidence="9" id="KW-0539">Nucleus</keyword>
<dbReference type="EnsemblMetazoa" id="tetur32g00460.1">
    <property type="protein sequence ID" value="tetur32g00460.1"/>
    <property type="gene ID" value="tetur32g00460"/>
</dbReference>
<dbReference type="STRING" id="32264.T1L1Q4"/>
<dbReference type="EMBL" id="CAEY01000920">
    <property type="status" value="NOT_ANNOTATED_CDS"/>
    <property type="molecule type" value="Genomic_DNA"/>
</dbReference>
<dbReference type="KEGG" id="tut:107369556"/>
<evidence type="ECO:0000256" key="1">
    <source>
        <dbReference type="ARBA" id="ARBA00004232"/>
    </source>
</evidence>
<evidence type="ECO:0000256" key="5">
    <source>
        <dbReference type="ARBA" id="ARBA00022692"/>
    </source>
</evidence>
<name>T1L1Q4_TETUR</name>
<gene>
    <name evidence="12" type="primary">107369556</name>
</gene>
<proteinExistence type="inferred from homology"/>
<dbReference type="eggNOG" id="KOG4606">
    <property type="taxonomic scope" value="Eukaryota"/>
</dbReference>
<keyword evidence="7" id="KW-0443">Lipid metabolism</keyword>
<dbReference type="Pfam" id="PF09771">
    <property type="entry name" value="Tmemb_18A"/>
    <property type="match status" value="1"/>
</dbReference>
<evidence type="ECO:0000256" key="9">
    <source>
        <dbReference type="ARBA" id="ARBA00023242"/>
    </source>
</evidence>
<accession>T1L1Q4</accession>